<dbReference type="Pfam" id="PF00565">
    <property type="entry name" value="SNase"/>
    <property type="match status" value="1"/>
</dbReference>
<keyword evidence="5" id="KW-1185">Reference proteome</keyword>
<dbReference type="SMART" id="SM00318">
    <property type="entry name" value="SNc"/>
    <property type="match status" value="1"/>
</dbReference>
<dbReference type="InterPro" id="IPR035437">
    <property type="entry name" value="SNase_OB-fold_sf"/>
</dbReference>
<gene>
    <name evidence="4" type="ORF">JIN87_02160</name>
</gene>
<feature type="compositionally biased region" description="Acidic residues" evidence="1">
    <location>
        <begin position="168"/>
        <end position="183"/>
    </location>
</feature>
<dbReference type="AlphaFoldDB" id="A0A934RQH0"/>
<dbReference type="Proteomes" id="UP000617628">
    <property type="component" value="Unassembled WGS sequence"/>
</dbReference>
<keyword evidence="2" id="KW-1133">Transmembrane helix</keyword>
<comment type="caution">
    <text evidence="4">The sequence shown here is derived from an EMBL/GenBank/DDBJ whole genome shotgun (WGS) entry which is preliminary data.</text>
</comment>
<dbReference type="SUPFAM" id="SSF50199">
    <property type="entry name" value="Staphylococcal nuclease"/>
    <property type="match status" value="1"/>
</dbReference>
<evidence type="ECO:0000256" key="1">
    <source>
        <dbReference type="SAM" id="MobiDB-lite"/>
    </source>
</evidence>
<feature type="region of interest" description="Disordered" evidence="1">
    <location>
        <begin position="161"/>
        <end position="189"/>
    </location>
</feature>
<evidence type="ECO:0000313" key="5">
    <source>
        <dbReference type="Proteomes" id="UP000617628"/>
    </source>
</evidence>
<keyword evidence="2" id="KW-0812">Transmembrane</keyword>
<reference evidence="4" key="1">
    <citation type="submission" date="2021-01" db="EMBL/GenBank/DDBJ databases">
        <title>Modified the classification status of verrucomicrobia.</title>
        <authorList>
            <person name="Feng X."/>
        </authorList>
    </citation>
    <scope>NUCLEOTIDE SEQUENCE</scope>
    <source>
        <strain evidence="4">KCTC 13126</strain>
    </source>
</reference>
<feature type="domain" description="TNase-like" evidence="3">
    <location>
        <begin position="28"/>
        <end position="151"/>
    </location>
</feature>
<evidence type="ECO:0000313" key="4">
    <source>
        <dbReference type="EMBL" id="MBK1875650.1"/>
    </source>
</evidence>
<accession>A0A934RQH0</accession>
<evidence type="ECO:0000259" key="3">
    <source>
        <dbReference type="SMART" id="SM00318"/>
    </source>
</evidence>
<name>A0A934RQH0_9BACT</name>
<organism evidence="4 5">
    <name type="scientific">Pelagicoccus mobilis</name>
    <dbReference type="NCBI Taxonomy" id="415221"/>
    <lineage>
        <taxon>Bacteria</taxon>
        <taxon>Pseudomonadati</taxon>
        <taxon>Verrucomicrobiota</taxon>
        <taxon>Opitutia</taxon>
        <taxon>Puniceicoccales</taxon>
        <taxon>Pelagicoccaceae</taxon>
        <taxon>Pelagicoccus</taxon>
    </lineage>
</organism>
<protein>
    <submittedName>
        <fullName evidence="4">Thermonuclease family protein</fullName>
    </submittedName>
</protein>
<evidence type="ECO:0000256" key="2">
    <source>
        <dbReference type="SAM" id="Phobius"/>
    </source>
</evidence>
<sequence>MSIVPILVVVAAVILVMYFLMNKKSDDQEREGLVKDILQKDALAIDFGDGRRVVVRLSGLTPATEGEMLDEKIFQFLEETLRGQRVSVKPIVVDSPELMRAEVRTLGGEYVNAVMVRHGFARWNATEAAGDAELGEAQQMAQAEHLGVWNPAIIQLLEDRRKSAEGSELSDEEIANMQVDPEEQESKES</sequence>
<feature type="transmembrane region" description="Helical" evidence="2">
    <location>
        <begin position="6"/>
        <end position="21"/>
    </location>
</feature>
<dbReference type="Gene3D" id="2.40.50.90">
    <property type="match status" value="1"/>
</dbReference>
<dbReference type="RefSeq" id="WP_200353869.1">
    <property type="nucleotide sequence ID" value="NZ_JAENIL010000003.1"/>
</dbReference>
<proteinExistence type="predicted"/>
<dbReference type="InterPro" id="IPR016071">
    <property type="entry name" value="Staphylococal_nuclease_OB-fold"/>
</dbReference>
<dbReference type="EMBL" id="JAENIL010000003">
    <property type="protein sequence ID" value="MBK1875650.1"/>
    <property type="molecule type" value="Genomic_DNA"/>
</dbReference>
<keyword evidence="2" id="KW-0472">Membrane</keyword>